<dbReference type="InterPro" id="IPR006530">
    <property type="entry name" value="YD"/>
</dbReference>
<dbReference type="RefSeq" id="WP_212006919.1">
    <property type="nucleotide sequence ID" value="NZ_JAAFYZ010000001.1"/>
</dbReference>
<feature type="signal peptide" evidence="2">
    <location>
        <begin position="1"/>
        <end position="19"/>
    </location>
</feature>
<reference evidence="3 4" key="1">
    <citation type="submission" date="2020-02" db="EMBL/GenBank/DDBJ databases">
        <title>Acidophilic actinobacteria isolated from forest soil.</title>
        <authorList>
            <person name="Golinska P."/>
        </authorList>
    </citation>
    <scope>NUCLEOTIDE SEQUENCE [LARGE SCALE GENOMIC DNA]</scope>
    <source>
        <strain evidence="3 4">NL8</strain>
    </source>
</reference>
<dbReference type="InterPro" id="IPR022385">
    <property type="entry name" value="Rhs_assc_core"/>
</dbReference>
<dbReference type="EMBL" id="JAAFYZ010000001">
    <property type="protein sequence ID" value="MBS2545246.1"/>
    <property type="molecule type" value="Genomic_DNA"/>
</dbReference>
<dbReference type="PANTHER" id="PTHR32305">
    <property type="match status" value="1"/>
</dbReference>
<feature type="region of interest" description="Disordered" evidence="1">
    <location>
        <begin position="31"/>
        <end position="55"/>
    </location>
</feature>
<feature type="compositionally biased region" description="Polar residues" evidence="1">
    <location>
        <begin position="320"/>
        <end position="334"/>
    </location>
</feature>
<dbReference type="PANTHER" id="PTHR32305:SF17">
    <property type="entry name" value="TRNA NUCLEASE WAPA"/>
    <property type="match status" value="1"/>
</dbReference>
<keyword evidence="4" id="KW-1185">Reference proteome</keyword>
<evidence type="ECO:0000256" key="1">
    <source>
        <dbReference type="SAM" id="MobiDB-lite"/>
    </source>
</evidence>
<sequence length="2356" mass="243724">MALIATLLMAAAWSGPAQQAAARTPATKVWHPRPVPPEHSVPGKKAKGTAAPTPAPVPFHLMAQTVWPKAASADVDLGAAAANPTAAATVATPAGRRPAVPVPGTPVSITVPAADGFVSALSGGAPRGGSTPWAPPLSKVRVTVADHAMSVKAGVSGVLVGVSRADTATTAASVGVAVDYSGFANAYGGDYAGRLTLVQLPACALTTPQVAACQKGTALAAANDRAANRITANVTVPGAGGSTAAAGTDTPAGRTAAASQVVLAVTAASNGPTGTFSVSTLKSSDTWSVSNAGSFDTSEQITMPPTLGGTAPSVSLGYDSSSVDGRTTAENGQASGIGDGWDYDPGFIERSYQPCSKADPTHWGGVGDACMPSVPNATISLPGHTGELVRDDATGAWRISGDDGSHVELLNGAANGASNPKASGEYWRVTTTDGTRYYFGANRIPAVGEGGTGADAATYSAWTEPVFGTGEATCNDPTSAAAINCMAVWRWNLDFVIDPHNNVTRYDYQREGNWYKNAVTGAHDFYTRGGFLTDIDYGFQVSDMSADAIPAAQVVFGVKPRCLPGDLNVNVSYRAMCQALSVTPDPDHPGFSLSGFDSSNSPAFEDTPSDQSCTGTDSPNACLIYSPTFWSSTRLDTISTGVAYTPGSNPPIPAGTGVHAGFLPVDEYTLHQSYPTDTSARTLWLDSVSHTGFTGGVATSVPDVQYQGTPMANRAPAAGAGAVQYLRRRLTVITDELHGTTNVTYDYDPQNQGFRQDPCSTTAPAVDKNSTLCFPVYWVPPTGGTSQQPVLDWFSKYVVLRVMKSDGTGLAGQNGSASAQETDYQYPDAPAWHSDDSELADPDYRTFDQFRGFVHIATIGGGQIDPTSKTVDSVLNSKSVATYFRGMDQDPDLACQKLHGSHPTATCSPADEPSVSIDGIVDDNALAGSQVENLVYESAAPLAQVYTDTITAQIADGPNGGATAQHLRSGGLPRQRARFVHTASQVTLQKVAAGTRRSEIDYTYDDRLPDFTGNGVAQGNGRLVATYDLGDGTVPKICTTTLYAGYPGMAATAEWTAYPWKVLTSVQPTANCTGSDPPAAPLPDQIDQGFEQTTYDGDPAGQLGSPTSVGNVTMVQDASDASGATVIKSQTPASDFDRYGRALSTADALGHKTSTVFTPSGGVLPTGAAVTNPAGWVSRTALDQTRGLTLTSTDVNGQVTTAAYDGLGRTTAVWNPGRATTAGPSQRFTYTIAPVVGGIAAASSIETETLLDDNTYGVSYQIIDGLGRVEQTQATPTDMSNGLVATDSVYDFAGRMRESTAAHYDATNNPSGSWLSYAYTSLDSVTTNVFDALGRTVNTELSKGGLNLWATDTTYYGADRIDVLPPAGGTATSTFTDVRGRTTAVWQYHENPPAAPGTASDADISTHTYTPIAGGATATVTDASGNQWTTTTDLLGQTVSQSDPNNGVTLSHYDSAGRLTGTHDGRGQDLSFTYDSLDRKTDTYSGTDPTNNADLLSETVYDQSHFQNAAGAVGAVVLGQATTSTRYIGGRSGTAYTESTPYYNFRYQPLSSQVTIPNSGPDAGLAGTYTTNSYYTSVAGFLAQEDLPAVPNAAGMADEMVYYSYRPNGLLLTAAGNSNYLVETQYTAFGEVKSRTLGDYPYQVSQQTTYDATTRRATGVDIDSSAGVNPTTNLVNEFGVDWSTVTYDPAGQITSDSSQQGLGAPPVVDTQCYSYDFAGRLKEAWTDEGGSTPDASMLIDGGKLGAGPIPGGAGRCVNTKPSIGNITSPIGANTPNGPSPAPYWQTFTGNTPGSATDPMGNRVTVTDHSMTGGADTVHTYEPSAQPGTGNTGTAAAGSGTGPALIGQVSTTGGASATDTYGYDGAGNTTSRTVASGSTPVNETLSWDPEGHLSTVTDNTTKQQVAAYVYDAAGNELIRRDPTTTTLYLGATEIHLTTSGTAAGTTTAERYFAFPNAPVIIVGSDGSITDEATTAQGTGTVTVQETPGTQNQGQIIARRYSKPFGETRGAPVTQSTSPAWPDDHTFLGKSTDTGTSLVDVGARKYDPSTGRFISGDPVFQPNSPQTIGGYAYAGNDPVNGSDPTGLDPHTCAPGYHHDSSSGSMECVPDSSGGTTTTPGGDPTPHAQCPSGLRWNGHSCVPTGGGTSSDTDAGAGASGGGGGGGECGRTGDQTTYTIAGNTVTKCDHSTGDTSVGTEQDVESTMRDGCVPSDEGLISSSCTGEVTPLGSADTKWCDMSGICTERTVVCDDNGCTVNIASVRMVPVGDSNPEFNVQSSHMSAQQVFKILRPSEPSGPVVACIEGATVGFGTAGGYKWIASKYQELKPFEAGAEGVEIFSKDTFIVPAMECVTLAIIHH</sequence>
<name>A0ABS5KIU2_9ACTN</name>
<dbReference type="Proteomes" id="UP000730482">
    <property type="component" value="Unassembled WGS sequence"/>
</dbReference>
<protein>
    <submittedName>
        <fullName evidence="3">RHS repeat-associated core domain-containing protein</fullName>
    </submittedName>
</protein>
<comment type="caution">
    <text evidence="3">The sequence shown here is derived from an EMBL/GenBank/DDBJ whole genome shotgun (WGS) entry which is preliminary data.</text>
</comment>
<feature type="compositionally biased region" description="Gly residues" evidence="1">
    <location>
        <begin position="2154"/>
        <end position="2165"/>
    </location>
</feature>
<dbReference type="InterPro" id="IPR050708">
    <property type="entry name" value="T6SS_VgrG/RHS"/>
</dbReference>
<dbReference type="NCBIfam" id="TIGR03696">
    <property type="entry name" value="Rhs_assc_core"/>
    <property type="match status" value="1"/>
</dbReference>
<evidence type="ECO:0000256" key="2">
    <source>
        <dbReference type="SAM" id="SignalP"/>
    </source>
</evidence>
<feature type="region of interest" description="Disordered" evidence="1">
    <location>
        <begin position="1808"/>
        <end position="1852"/>
    </location>
</feature>
<feature type="chain" id="PRO_5046425653" evidence="2">
    <location>
        <begin position="20"/>
        <end position="2356"/>
    </location>
</feature>
<keyword evidence="2" id="KW-0732">Signal</keyword>
<organism evidence="3 4">
    <name type="scientific">Catenulispora pinistramenti</name>
    <dbReference type="NCBI Taxonomy" id="2705254"/>
    <lineage>
        <taxon>Bacteria</taxon>
        <taxon>Bacillati</taxon>
        <taxon>Actinomycetota</taxon>
        <taxon>Actinomycetes</taxon>
        <taxon>Catenulisporales</taxon>
        <taxon>Catenulisporaceae</taxon>
        <taxon>Catenulispora</taxon>
    </lineage>
</organism>
<feature type="region of interest" description="Disordered" evidence="1">
    <location>
        <begin position="320"/>
        <end position="340"/>
    </location>
</feature>
<gene>
    <name evidence="3" type="ORF">KGQ19_00040</name>
</gene>
<feature type="compositionally biased region" description="Low complexity" evidence="1">
    <location>
        <begin position="2107"/>
        <end position="2123"/>
    </location>
</feature>
<evidence type="ECO:0000313" key="3">
    <source>
        <dbReference type="EMBL" id="MBS2545246.1"/>
    </source>
</evidence>
<accession>A0ABS5KIU2</accession>
<evidence type="ECO:0000313" key="4">
    <source>
        <dbReference type="Proteomes" id="UP000730482"/>
    </source>
</evidence>
<feature type="region of interest" description="Disordered" evidence="1">
    <location>
        <begin position="2047"/>
        <end position="2165"/>
    </location>
</feature>
<proteinExistence type="predicted"/>
<dbReference type="Gene3D" id="2.180.10.10">
    <property type="entry name" value="RHS repeat-associated core"/>
    <property type="match status" value="2"/>
</dbReference>
<feature type="compositionally biased region" description="Low complexity" evidence="1">
    <location>
        <begin position="1827"/>
        <end position="1843"/>
    </location>
</feature>
<dbReference type="NCBIfam" id="TIGR01643">
    <property type="entry name" value="YD_repeat_2x"/>
    <property type="match status" value="1"/>
</dbReference>